<evidence type="ECO:0000256" key="6">
    <source>
        <dbReference type="ARBA" id="ARBA00022900"/>
    </source>
</evidence>
<dbReference type="InterPro" id="IPR040839">
    <property type="entry name" value="MG4"/>
</dbReference>
<dbReference type="InterPro" id="IPR008993">
    <property type="entry name" value="TIMP-like_OB-fold"/>
</dbReference>
<dbReference type="PROSITE" id="PS01177">
    <property type="entry name" value="ANAPHYLATOXIN_1"/>
    <property type="match status" value="1"/>
</dbReference>
<keyword evidence="4" id="KW-0646">Protease inhibitor</keyword>
<sequence>MRVDLVVVCVAAVSLSLPAPSTCDPLYVMSAPNLLRVGTPDKVFVEAQDYTGNQLTVRISVLGFPTRTLLAEKSVSLTTANNFQELAEIEVPTGDLARTETKYVYLQAQFPNRLLEKLVLISFQTGYIFLQTDKTIYTPSTTVNFRIFALKPDFTPSNSSVDVKIMNPNGFEMEKISSAADMGVISKSYKIPEYTSFGTWSVVASFSNTPQENFTAEFEVKEYVLPSFEISLSPRKTFFYVDDQNLIVDIEARYLYGRAVTGVGFVMFGVLNNNQKRSLPRSLKRVEIRDGKGEVTLQREDIENVFPNMNDIVHSSIYVHISVLTETGGEMVEAEKRGIQIVTSPYTIHFKRTPKYFKPGMPFDVTVLVTKPDGTPAPAIQVVCTIKEPAVEQIMITKDNGIAKFLLNTPTAEKSLKIEAKTKCTGLTDARQASQETTVNPYKSKTGSKNYLHIDVPATQLSMGDDFRADLNFPQSLPQELDLTYMILSKGQIVEAKRSKRQGKAFEALPLRVTKDMVPSFRIVAYYHVSSSEVVSDSVWVDVKDTCMGKLTIERDEGTKLEPKGTLKLKITGDPGTKVGLVAVDKGVYVLNNKHRLTQSKIWDTVEKFDTGCTPGSGQDSMGVFSDAGLVFETNTAGGTSVRTVSSCPSPSNRRRRSVTVREVQTTLAKNYTGVDRQCCVDGMKENILGYSCDRRAEFILDGQNCTKAFLHCCHVTTAYKEEEREVYLQLARSDIDEDADMDEYWDEYMTSRSKFPESWLWVLRDLPNCAENDCILREHTAFPDSITSWIITAVSVSHTKGICVAETLGLEVEKTFFIDLKLPYSAVRHEQIEIKAIIHNNNDAPLKVRVELYGTKDVCSAANKAGKSRTIVDVFGMSTHAVPFVIVPIGEPGKYTIEVRAMVYGSFVGDGVKKDLLVVGQGVRTTKKQTIILDPSHHGGIQRSNVTALRTDKKLPNTHAMTYITVQGDDLGVTIEKAINGETMEALIRQPGGCAEQNMAAVTMPVIAVHYLDKTMQWDKVGVEQRARAIQFINEGHQNQLVYYKPDGSSGVFKGNNGNTWLTAYGAKVFSMASDVISINENVICDSLKWLIREKQRPDGSFTDKRDYTTSGAAMTAFVLIAFQESKKICADKINNLDESMEKSLQYLESSIPKLENPYAAAMVSYALANSGKPVKSILYKFSHEDDTHWPVRGRHYLTLEATAYALLALVKMKEFEKAGVVVNWLNAQRRSGGGYGTTQSTIMVFQAVAEYRVQAKTAPPKDLKIEISSSGRDDLIEWAWTKNNAFATRSEKFDLNEDLIFTARGGGKGTVLVEQIYYVAPIEENLKCENFTLNVTMVKKDRVKEGYKESYLLTIDVQFMSNEDATMTILDVTFLTGFVVDVTDLSALTNGKDRYIQKYEMNQTDSLSNRGSLIIYLDKISHNQTDRIAFKVHKALDVGMLQPAAVTVYEYYRPDHRCVKFYHPEKHRGGLNRLCIGEVCQCAEGQCCKQRKTEDELKDRELTACQVHVDYVIKATILNISISTTTDIYRLRVASLIKKGTDEMTEGSERVFVAHPSCREKMDLQVNKSYLIMGAKEDVHQVENGYQFVFGEKTWIEYSPTEEEGQEPEFEDRFIGIADLVFELVNTGCSY</sequence>
<dbReference type="Pfam" id="PF07678">
    <property type="entry name" value="TED_complement"/>
    <property type="match status" value="1"/>
</dbReference>
<proteinExistence type="inferred from homology"/>
<dbReference type="Pfam" id="PF17789">
    <property type="entry name" value="MG4"/>
    <property type="match status" value="1"/>
</dbReference>
<dbReference type="Proteomes" id="UP000515152">
    <property type="component" value="Chromosome 24"/>
</dbReference>
<dbReference type="Pfam" id="PF00207">
    <property type="entry name" value="A2M"/>
    <property type="match status" value="1"/>
</dbReference>
<dbReference type="GeneID" id="105891261"/>
<dbReference type="PROSITE" id="PS01178">
    <property type="entry name" value="ANAPHYLATOXIN_2"/>
    <property type="match status" value="1"/>
</dbReference>
<evidence type="ECO:0000313" key="13">
    <source>
        <dbReference type="Proteomes" id="UP000515152"/>
    </source>
</evidence>
<dbReference type="InterPro" id="IPR011625">
    <property type="entry name" value="A2M_N_BRD"/>
</dbReference>
<dbReference type="Pfam" id="PF17791">
    <property type="entry name" value="MG3"/>
    <property type="match status" value="1"/>
</dbReference>
<dbReference type="Gene3D" id="6.20.50.160">
    <property type="match status" value="1"/>
</dbReference>
<dbReference type="InterPro" id="IPR013783">
    <property type="entry name" value="Ig-like_fold"/>
</dbReference>
<dbReference type="Gene3D" id="2.60.120.1540">
    <property type="match status" value="1"/>
</dbReference>
<evidence type="ECO:0000259" key="11">
    <source>
        <dbReference type="PROSITE" id="PS01178"/>
    </source>
</evidence>
<accession>A0A6P8EQJ7</accession>
<dbReference type="SMART" id="SM01360">
    <property type="entry name" value="A2M"/>
    <property type="match status" value="1"/>
</dbReference>
<dbReference type="Gene3D" id="2.60.40.690">
    <property type="entry name" value="Alpha-macroglobulin, receptor-binding domain"/>
    <property type="match status" value="1"/>
</dbReference>
<dbReference type="PROSITE" id="PS00477">
    <property type="entry name" value="ALPHA_2_MACROGLOBULIN"/>
    <property type="match status" value="1"/>
</dbReference>
<evidence type="ECO:0000256" key="9">
    <source>
        <dbReference type="ARBA" id="ARBA00023180"/>
    </source>
</evidence>
<dbReference type="Pfam" id="PF07703">
    <property type="entry name" value="A2M_BRD"/>
    <property type="match status" value="1"/>
</dbReference>
<comment type="subcellular location">
    <subcellularLocation>
        <location evidence="1">Secreted</location>
    </subcellularLocation>
</comment>
<dbReference type="SMART" id="SM01359">
    <property type="entry name" value="A2M_N_2"/>
    <property type="match status" value="1"/>
</dbReference>
<dbReference type="Gene3D" id="2.60.40.1930">
    <property type="match status" value="3"/>
</dbReference>
<dbReference type="InterPro" id="IPR036595">
    <property type="entry name" value="A-macroglobulin_rcpt-bd_sf"/>
</dbReference>
<dbReference type="SMART" id="SM01419">
    <property type="entry name" value="Thiol-ester_cl"/>
    <property type="match status" value="1"/>
</dbReference>
<dbReference type="FunFam" id="2.40.50.120:FF:000013">
    <property type="entry name" value="Complement C3"/>
    <property type="match status" value="1"/>
</dbReference>
<dbReference type="FunFam" id="2.60.40.1940:FF:000001">
    <property type="entry name" value="Complement component C3"/>
    <property type="match status" value="1"/>
</dbReference>
<reference evidence="14" key="1">
    <citation type="submission" date="2025-08" db="UniProtKB">
        <authorList>
            <consortium name="RefSeq"/>
        </authorList>
    </citation>
    <scope>IDENTIFICATION</scope>
</reference>
<evidence type="ECO:0000256" key="3">
    <source>
        <dbReference type="ARBA" id="ARBA00022525"/>
    </source>
</evidence>
<keyword evidence="8" id="KW-1015">Disulfide bond</keyword>
<gene>
    <name evidence="14" type="primary">LOC105891261</name>
</gene>
<dbReference type="Pfam" id="PF01835">
    <property type="entry name" value="MG2"/>
    <property type="match status" value="1"/>
</dbReference>
<dbReference type="SUPFAM" id="SSF47686">
    <property type="entry name" value="Anaphylotoxins (complement system)"/>
    <property type="match status" value="1"/>
</dbReference>
<feature type="domain" description="Anaphylatoxin-like" evidence="11">
    <location>
        <begin position="679"/>
        <end position="714"/>
    </location>
</feature>
<keyword evidence="5 10" id="KW-0732">Signal</keyword>
<dbReference type="GO" id="GO:0005615">
    <property type="term" value="C:extracellular space"/>
    <property type="evidence" value="ECO:0007669"/>
    <property type="project" value="InterPro"/>
</dbReference>
<dbReference type="PROSITE" id="PS50189">
    <property type="entry name" value="NTR"/>
    <property type="match status" value="1"/>
</dbReference>
<evidence type="ECO:0000259" key="12">
    <source>
        <dbReference type="PROSITE" id="PS50189"/>
    </source>
</evidence>
<dbReference type="InterPro" id="IPR018933">
    <property type="entry name" value="Netrin_module_non-TIMP"/>
</dbReference>
<dbReference type="Gene3D" id="2.40.50.120">
    <property type="match status" value="1"/>
</dbReference>
<dbReference type="FunFam" id="2.60.40.10:FF:000155">
    <property type="entry name" value="complement C3 isoform X1"/>
    <property type="match status" value="1"/>
</dbReference>
<dbReference type="InterPro" id="IPR041555">
    <property type="entry name" value="MG3"/>
</dbReference>
<feature type="chain" id="PRO_5028402015" evidence="10">
    <location>
        <begin position="24"/>
        <end position="1633"/>
    </location>
</feature>
<dbReference type="Gene3D" id="2.20.130.20">
    <property type="match status" value="1"/>
</dbReference>
<dbReference type="CDD" id="cd02896">
    <property type="entry name" value="complement_C3_C4_C5"/>
    <property type="match status" value="1"/>
</dbReference>
<dbReference type="Pfam" id="PF07677">
    <property type="entry name" value="A2M_recep"/>
    <property type="match status" value="1"/>
</dbReference>
<dbReference type="InterPro" id="IPR000020">
    <property type="entry name" value="Anaphylatoxin/fibulin"/>
</dbReference>
<keyword evidence="3" id="KW-0964">Secreted</keyword>
<feature type="domain" description="NTR" evidence="12">
    <location>
        <begin position="1489"/>
        <end position="1631"/>
    </location>
</feature>
<dbReference type="KEGG" id="char:105891261"/>
<dbReference type="InterPro" id="IPR019742">
    <property type="entry name" value="MacrogloblnA2_CS"/>
</dbReference>
<dbReference type="InterPro" id="IPR018081">
    <property type="entry name" value="Anaphylatoxin_comp_syst"/>
</dbReference>
<comment type="similarity">
    <text evidence="2">Belongs to the protease inhibitor I39 (alpha-2-macroglobulin) family.</text>
</comment>
<evidence type="ECO:0000256" key="7">
    <source>
        <dbReference type="ARBA" id="ARBA00022966"/>
    </source>
</evidence>
<organism evidence="13 14">
    <name type="scientific">Clupea harengus</name>
    <name type="common">Atlantic herring</name>
    <dbReference type="NCBI Taxonomy" id="7950"/>
    <lineage>
        <taxon>Eukaryota</taxon>
        <taxon>Metazoa</taxon>
        <taxon>Chordata</taxon>
        <taxon>Craniata</taxon>
        <taxon>Vertebrata</taxon>
        <taxon>Euteleostomi</taxon>
        <taxon>Actinopterygii</taxon>
        <taxon>Neopterygii</taxon>
        <taxon>Teleostei</taxon>
        <taxon>Clupei</taxon>
        <taxon>Clupeiformes</taxon>
        <taxon>Clupeoidei</taxon>
        <taxon>Clupeidae</taxon>
        <taxon>Clupea</taxon>
    </lineage>
</organism>
<dbReference type="FunFam" id="2.60.40.1930:FF:000001">
    <property type="entry name" value="CD109 isoform 3"/>
    <property type="match status" value="1"/>
</dbReference>
<protein>
    <submittedName>
        <fullName evidence="14">Complement C3-like isoform X1</fullName>
    </submittedName>
</protein>
<dbReference type="Gene3D" id="1.20.91.20">
    <property type="entry name" value="Anaphylotoxins (complement system)"/>
    <property type="match status" value="1"/>
</dbReference>
<dbReference type="InterPro" id="IPR009048">
    <property type="entry name" value="A-macroglobulin_rcpt-bd"/>
</dbReference>
<dbReference type="SMART" id="SM00643">
    <property type="entry name" value="C345C"/>
    <property type="match status" value="1"/>
</dbReference>
<dbReference type="InterPro" id="IPR002890">
    <property type="entry name" value="MG2"/>
</dbReference>
<dbReference type="SUPFAM" id="SSF49410">
    <property type="entry name" value="Alpha-macroglobulin receptor domain"/>
    <property type="match status" value="1"/>
</dbReference>
<dbReference type="Gene3D" id="2.60.40.10">
    <property type="entry name" value="Immunoglobulins"/>
    <property type="match status" value="2"/>
</dbReference>
<dbReference type="GO" id="GO:0004867">
    <property type="term" value="F:serine-type endopeptidase inhibitor activity"/>
    <property type="evidence" value="ECO:0007669"/>
    <property type="project" value="UniProtKB-KW"/>
</dbReference>
<evidence type="ECO:0000256" key="2">
    <source>
        <dbReference type="ARBA" id="ARBA00010952"/>
    </source>
</evidence>
<keyword evidence="13" id="KW-1185">Reference proteome</keyword>
<dbReference type="Pfam" id="PF01759">
    <property type="entry name" value="NTR"/>
    <property type="match status" value="1"/>
</dbReference>
<keyword evidence="9" id="KW-0325">Glycoprotein</keyword>
<dbReference type="OrthoDB" id="6359008at2759"/>
<dbReference type="Pfam" id="PF01821">
    <property type="entry name" value="ANATO"/>
    <property type="match status" value="1"/>
</dbReference>
<dbReference type="InterPro" id="IPR041425">
    <property type="entry name" value="C3/4/5_MG1"/>
</dbReference>
<dbReference type="InterPro" id="IPR008930">
    <property type="entry name" value="Terpenoid_cyclase/PrenylTrfase"/>
</dbReference>
<dbReference type="Gene3D" id="2.60.40.1940">
    <property type="match status" value="1"/>
</dbReference>
<dbReference type="InterPro" id="IPR001134">
    <property type="entry name" value="Netrin_domain"/>
</dbReference>
<evidence type="ECO:0000256" key="5">
    <source>
        <dbReference type="ARBA" id="ARBA00022729"/>
    </source>
</evidence>
<evidence type="ECO:0000256" key="1">
    <source>
        <dbReference type="ARBA" id="ARBA00004613"/>
    </source>
</evidence>
<evidence type="ECO:0000256" key="10">
    <source>
        <dbReference type="SAM" id="SignalP"/>
    </source>
</evidence>
<dbReference type="InterPro" id="IPR001599">
    <property type="entry name" value="Macroglobln_a2"/>
</dbReference>
<dbReference type="SUPFAM" id="SSF50242">
    <property type="entry name" value="TIMP-like"/>
    <property type="match status" value="1"/>
</dbReference>
<dbReference type="SUPFAM" id="SSF48239">
    <property type="entry name" value="Terpenoid cyclases/Protein prenyltransferases"/>
    <property type="match status" value="1"/>
</dbReference>
<dbReference type="PANTHER" id="PTHR11412:SF81">
    <property type="entry name" value="COMPLEMENT C3"/>
    <property type="match status" value="1"/>
</dbReference>
<dbReference type="InterPro" id="IPR050473">
    <property type="entry name" value="A2M/Complement_sys"/>
</dbReference>
<evidence type="ECO:0000256" key="8">
    <source>
        <dbReference type="ARBA" id="ARBA00023157"/>
    </source>
</evidence>
<dbReference type="InterPro" id="IPR011626">
    <property type="entry name" value="Alpha-macroglobulin_TED"/>
</dbReference>
<keyword evidence="6" id="KW-0722">Serine protease inhibitor</keyword>
<dbReference type="SMART" id="SM00104">
    <property type="entry name" value="ANATO"/>
    <property type="match status" value="1"/>
</dbReference>
<dbReference type="PANTHER" id="PTHR11412">
    <property type="entry name" value="MACROGLOBULIN / COMPLEMENT"/>
    <property type="match status" value="1"/>
</dbReference>
<dbReference type="CDD" id="cd00017">
    <property type="entry name" value="ANATO"/>
    <property type="match status" value="1"/>
</dbReference>
<evidence type="ECO:0000313" key="14">
    <source>
        <dbReference type="RefSeq" id="XP_031418398.1"/>
    </source>
</evidence>
<evidence type="ECO:0000256" key="4">
    <source>
        <dbReference type="ARBA" id="ARBA00022690"/>
    </source>
</evidence>
<dbReference type="SMART" id="SM01361">
    <property type="entry name" value="A2M_recep"/>
    <property type="match status" value="1"/>
</dbReference>
<dbReference type="Pfam" id="PF17790">
    <property type="entry name" value="MG1"/>
    <property type="match status" value="1"/>
</dbReference>
<keyword evidence="7" id="KW-0882">Thioester bond</keyword>
<dbReference type="RefSeq" id="XP_031418398.1">
    <property type="nucleotide sequence ID" value="XM_031562538.2"/>
</dbReference>
<name>A0A6P8EQJ7_CLUHA</name>
<dbReference type="InterPro" id="IPR047565">
    <property type="entry name" value="Alpha-macroglob_thiol-ester_cl"/>
</dbReference>
<feature type="signal peptide" evidence="10">
    <location>
        <begin position="1"/>
        <end position="23"/>
    </location>
</feature>
<dbReference type="Gene3D" id="1.50.10.20">
    <property type="match status" value="1"/>
</dbReference>